<dbReference type="InterPro" id="IPR020846">
    <property type="entry name" value="MFS_dom"/>
</dbReference>
<dbReference type="PANTHER" id="PTHR23508:SF10">
    <property type="entry name" value="CARBOXYLIC ACID TRANSPORTER PROTEIN HOMOLOG"/>
    <property type="match status" value="1"/>
</dbReference>
<dbReference type="Proteomes" id="UP000614334">
    <property type="component" value="Unassembled WGS sequence"/>
</dbReference>
<dbReference type="Pfam" id="PF00083">
    <property type="entry name" value="Sugar_tr"/>
    <property type="match status" value="1"/>
</dbReference>
<dbReference type="GO" id="GO:0015355">
    <property type="term" value="F:secondary active monocarboxylate transmembrane transporter activity"/>
    <property type="evidence" value="ECO:0007669"/>
    <property type="project" value="TreeGrafter"/>
</dbReference>
<dbReference type="SUPFAM" id="SSF103473">
    <property type="entry name" value="MFS general substrate transporter"/>
    <property type="match status" value="1"/>
</dbReference>
<evidence type="ECO:0000313" key="8">
    <source>
        <dbReference type="EMBL" id="KAF8761675.1"/>
    </source>
</evidence>
<feature type="transmembrane region" description="Helical" evidence="6">
    <location>
        <begin position="382"/>
        <end position="401"/>
    </location>
</feature>
<keyword evidence="8" id="KW-0762">Sugar transport</keyword>
<evidence type="ECO:0000256" key="2">
    <source>
        <dbReference type="ARBA" id="ARBA00022692"/>
    </source>
</evidence>
<feature type="transmembrane region" description="Helical" evidence="6">
    <location>
        <begin position="216"/>
        <end position="238"/>
    </location>
</feature>
<comment type="caution">
    <text evidence="8">The sequence shown here is derived from an EMBL/GenBank/DDBJ whole genome shotgun (WGS) entry which is preliminary data.</text>
</comment>
<dbReference type="GO" id="GO:0005886">
    <property type="term" value="C:plasma membrane"/>
    <property type="evidence" value="ECO:0007669"/>
    <property type="project" value="TreeGrafter"/>
</dbReference>
<reference evidence="8" key="1">
    <citation type="submission" date="2020-09" db="EMBL/GenBank/DDBJ databases">
        <title>Comparative genome analyses of four rice-infecting Rhizoctonia solani isolates reveal extensive enrichment of homogalacturonan modification genes.</title>
        <authorList>
            <person name="Lee D.-Y."/>
            <person name="Jeon J."/>
            <person name="Kim K.-T."/>
            <person name="Cheong K."/>
            <person name="Song H."/>
            <person name="Choi G."/>
            <person name="Ko J."/>
            <person name="Opiyo S.O."/>
            <person name="Zuo S."/>
            <person name="Madhav S."/>
            <person name="Lee Y.-H."/>
            <person name="Wang G.-L."/>
        </authorList>
    </citation>
    <scope>NUCLEOTIDE SEQUENCE</scope>
    <source>
        <strain evidence="8">AG1-IA B2</strain>
    </source>
</reference>
<dbReference type="Gene3D" id="1.20.1250.20">
    <property type="entry name" value="MFS general substrate transporter like domains"/>
    <property type="match status" value="2"/>
</dbReference>
<keyword evidence="2 6" id="KW-0812">Transmembrane</keyword>
<feature type="domain" description="Major facilitator superfamily (MFS) profile" evidence="7">
    <location>
        <begin position="94"/>
        <end position="505"/>
    </location>
</feature>
<feature type="region of interest" description="Disordered" evidence="5">
    <location>
        <begin position="530"/>
        <end position="568"/>
    </location>
</feature>
<evidence type="ECO:0000256" key="4">
    <source>
        <dbReference type="ARBA" id="ARBA00023136"/>
    </source>
</evidence>
<dbReference type="InterPro" id="IPR005828">
    <property type="entry name" value="MFS_sugar_transport-like"/>
</dbReference>
<evidence type="ECO:0000256" key="3">
    <source>
        <dbReference type="ARBA" id="ARBA00022989"/>
    </source>
</evidence>
<dbReference type="PANTHER" id="PTHR23508">
    <property type="entry name" value="CARBOXYLIC ACID TRANSPORTER PROTEIN HOMOLOG"/>
    <property type="match status" value="1"/>
</dbReference>
<proteinExistence type="predicted"/>
<evidence type="ECO:0000313" key="9">
    <source>
        <dbReference type="Proteomes" id="UP000614334"/>
    </source>
</evidence>
<feature type="transmembrane region" description="Helical" evidence="6">
    <location>
        <begin position="407"/>
        <end position="429"/>
    </location>
</feature>
<dbReference type="GO" id="GO:0035879">
    <property type="term" value="P:plasma membrane lactate transport"/>
    <property type="evidence" value="ECO:0007669"/>
    <property type="project" value="TreeGrafter"/>
</dbReference>
<feature type="transmembrane region" description="Helical" evidence="6">
    <location>
        <begin position="353"/>
        <end position="375"/>
    </location>
</feature>
<evidence type="ECO:0000256" key="6">
    <source>
        <dbReference type="SAM" id="Phobius"/>
    </source>
</evidence>
<evidence type="ECO:0000256" key="1">
    <source>
        <dbReference type="ARBA" id="ARBA00004141"/>
    </source>
</evidence>
<keyword evidence="8" id="KW-0813">Transport</keyword>
<evidence type="ECO:0000256" key="5">
    <source>
        <dbReference type="SAM" id="MobiDB-lite"/>
    </source>
</evidence>
<sequence>MPGAIYILGVIGLPYRMTGVAHGRPGYCELIEHIISENIPSPPRKKIVHEQCATPSHHHGPAFIQNLIPRREKTEREESLFQTFRSLTFVQWALFFSGWLAWTCDAIDFFSVSLSVSRLQVAFNRSTNDLTTSITLTLLFRSLGAVVFGVISDRYGRKWPLVGNLLLCSALELGSSFVQTYTQFLALRSLFGVAMGGIWGLSASTALENMPVAARGVISGVLQQGYAVGYLIAAVVNLGLVPHNPHSWRALFWFGSAVSFVAAVIRSLLPESAVFLRAKAARKEAEAREGEKTGGPSKTKVFLRETGHMLKSHWLLCIYAVLLMAGFNFLSHGSQDLYPTYLQESKLFTPHQATIATIIGNCGAIAGGVFAGYVSQYIGRRLTIIIFVFVVGAFIPLWILPDGFSKLAAGAFCLQFGVQGAWGVVPIFLAEMSPPAFRATFPGVAYQLGNMISSASAQIEATGGEHLRTTAQGKDVPDYAKVQGIFLGCVAAYLVVVTIFGPEHHGSEFEKHKAAFEEGGGDDHAYVQEDVLPQPSRHGITEETPRHGSGSFDGSQGEKPEVKTIERV</sequence>
<keyword evidence="3 6" id="KW-1133">Transmembrane helix</keyword>
<accession>A0A8H7M9J8</accession>
<feature type="transmembrane region" description="Helical" evidence="6">
    <location>
        <begin position="314"/>
        <end position="333"/>
    </location>
</feature>
<dbReference type="InterPro" id="IPR036259">
    <property type="entry name" value="MFS_trans_sf"/>
</dbReference>
<feature type="compositionally biased region" description="Basic and acidic residues" evidence="5">
    <location>
        <begin position="556"/>
        <end position="568"/>
    </location>
</feature>
<gene>
    <name evidence="8" type="ORF">RHS01_00933</name>
</gene>
<feature type="transmembrane region" description="Helical" evidence="6">
    <location>
        <begin position="89"/>
        <end position="110"/>
    </location>
</feature>
<dbReference type="PROSITE" id="PS50850">
    <property type="entry name" value="MFS"/>
    <property type="match status" value="1"/>
</dbReference>
<keyword evidence="4 6" id="KW-0472">Membrane</keyword>
<feature type="transmembrane region" description="Helical" evidence="6">
    <location>
        <begin position="250"/>
        <end position="269"/>
    </location>
</feature>
<dbReference type="CDD" id="cd17316">
    <property type="entry name" value="MFS_SV2_like"/>
    <property type="match status" value="1"/>
</dbReference>
<name>A0A8H7M9J8_9AGAM</name>
<protein>
    <submittedName>
        <fullName evidence="8">Sugar transporter</fullName>
    </submittedName>
</protein>
<comment type="subcellular location">
    <subcellularLocation>
        <location evidence="1">Membrane</location>
        <topology evidence="1">Multi-pass membrane protein</topology>
    </subcellularLocation>
</comment>
<evidence type="ECO:0000259" key="7">
    <source>
        <dbReference type="PROSITE" id="PS50850"/>
    </source>
</evidence>
<dbReference type="EMBL" id="JACYCF010000001">
    <property type="protein sequence ID" value="KAF8761675.1"/>
    <property type="molecule type" value="Genomic_DNA"/>
</dbReference>
<dbReference type="FunFam" id="1.20.1250.20:FF:000340">
    <property type="entry name" value="MFS transporter, SHS family, lactate transporter"/>
    <property type="match status" value="1"/>
</dbReference>
<organism evidence="8 9">
    <name type="scientific">Rhizoctonia solani</name>
    <dbReference type="NCBI Taxonomy" id="456999"/>
    <lineage>
        <taxon>Eukaryota</taxon>
        <taxon>Fungi</taxon>
        <taxon>Dikarya</taxon>
        <taxon>Basidiomycota</taxon>
        <taxon>Agaricomycotina</taxon>
        <taxon>Agaricomycetes</taxon>
        <taxon>Cantharellales</taxon>
        <taxon>Ceratobasidiaceae</taxon>
        <taxon>Rhizoctonia</taxon>
    </lineage>
</organism>
<feature type="transmembrane region" description="Helical" evidence="6">
    <location>
        <begin position="184"/>
        <end position="204"/>
    </location>
</feature>
<dbReference type="AlphaFoldDB" id="A0A8H7M9J8"/>
<feature type="transmembrane region" description="Helical" evidence="6">
    <location>
        <begin position="130"/>
        <end position="152"/>
    </location>
</feature>